<feature type="non-terminal residue" evidence="3">
    <location>
        <position position="815"/>
    </location>
</feature>
<dbReference type="PANTHER" id="PTHR42031:SF1">
    <property type="entry name" value="KEY LIME PATHOGENICITY PROTEIN"/>
    <property type="match status" value="1"/>
</dbReference>
<dbReference type="Pfam" id="PF25438">
    <property type="entry name" value="DUF7896"/>
    <property type="match status" value="1"/>
</dbReference>
<comment type="caution">
    <text evidence="3">The sequence shown here is derived from an EMBL/GenBank/DDBJ whole genome shotgun (WGS) entry which is preliminary data.</text>
</comment>
<dbReference type="Proteomes" id="UP001303473">
    <property type="component" value="Unassembled WGS sequence"/>
</dbReference>
<feature type="compositionally biased region" description="Polar residues" evidence="1">
    <location>
        <begin position="117"/>
        <end position="141"/>
    </location>
</feature>
<gene>
    <name evidence="3" type="ORF">QBC46DRAFT_295567</name>
</gene>
<feature type="region of interest" description="Disordered" evidence="1">
    <location>
        <begin position="46"/>
        <end position="77"/>
    </location>
</feature>
<evidence type="ECO:0000313" key="3">
    <source>
        <dbReference type="EMBL" id="KAK3936784.1"/>
    </source>
</evidence>
<proteinExistence type="predicted"/>
<dbReference type="PANTHER" id="PTHR42031">
    <property type="entry name" value="KEY LIME PATHOGENICITY PROTEIN"/>
    <property type="match status" value="1"/>
</dbReference>
<evidence type="ECO:0000259" key="2">
    <source>
        <dbReference type="Pfam" id="PF25438"/>
    </source>
</evidence>
<organism evidence="3 4">
    <name type="scientific">Diplogelasinospora grovesii</name>
    <dbReference type="NCBI Taxonomy" id="303347"/>
    <lineage>
        <taxon>Eukaryota</taxon>
        <taxon>Fungi</taxon>
        <taxon>Dikarya</taxon>
        <taxon>Ascomycota</taxon>
        <taxon>Pezizomycotina</taxon>
        <taxon>Sordariomycetes</taxon>
        <taxon>Sordariomycetidae</taxon>
        <taxon>Sordariales</taxon>
        <taxon>Diplogelasinosporaceae</taxon>
        <taxon>Diplogelasinospora</taxon>
    </lineage>
</organism>
<protein>
    <recommendedName>
        <fullName evidence="2">DUF7896 domain-containing protein</fullName>
    </recommendedName>
</protein>
<keyword evidence="4" id="KW-1185">Reference proteome</keyword>
<evidence type="ECO:0000313" key="4">
    <source>
        <dbReference type="Proteomes" id="UP001303473"/>
    </source>
</evidence>
<feature type="region of interest" description="Disordered" evidence="1">
    <location>
        <begin position="93"/>
        <end position="169"/>
    </location>
</feature>
<feature type="compositionally biased region" description="Basic residues" evidence="1">
    <location>
        <begin position="105"/>
        <end position="116"/>
    </location>
</feature>
<accession>A0AAN6S196</accession>
<dbReference type="EMBL" id="MU853872">
    <property type="protein sequence ID" value="KAK3936784.1"/>
    <property type="molecule type" value="Genomic_DNA"/>
</dbReference>
<feature type="compositionally biased region" description="Polar residues" evidence="1">
    <location>
        <begin position="57"/>
        <end position="77"/>
    </location>
</feature>
<feature type="domain" description="DUF7896" evidence="2">
    <location>
        <begin position="493"/>
        <end position="608"/>
    </location>
</feature>
<dbReference type="InterPro" id="IPR057218">
    <property type="entry name" value="DUF7896"/>
</dbReference>
<feature type="region of interest" description="Disordered" evidence="1">
    <location>
        <begin position="407"/>
        <end position="447"/>
    </location>
</feature>
<feature type="region of interest" description="Disordered" evidence="1">
    <location>
        <begin position="296"/>
        <end position="315"/>
    </location>
</feature>
<reference evidence="4" key="1">
    <citation type="journal article" date="2023" name="Mol. Phylogenet. Evol.">
        <title>Genome-scale phylogeny and comparative genomics of the fungal order Sordariales.</title>
        <authorList>
            <person name="Hensen N."/>
            <person name="Bonometti L."/>
            <person name="Westerberg I."/>
            <person name="Brannstrom I.O."/>
            <person name="Guillou S."/>
            <person name="Cros-Aarteil S."/>
            <person name="Calhoun S."/>
            <person name="Haridas S."/>
            <person name="Kuo A."/>
            <person name="Mondo S."/>
            <person name="Pangilinan J."/>
            <person name="Riley R."/>
            <person name="LaButti K."/>
            <person name="Andreopoulos B."/>
            <person name="Lipzen A."/>
            <person name="Chen C."/>
            <person name="Yan M."/>
            <person name="Daum C."/>
            <person name="Ng V."/>
            <person name="Clum A."/>
            <person name="Steindorff A."/>
            <person name="Ohm R.A."/>
            <person name="Martin F."/>
            <person name="Silar P."/>
            <person name="Natvig D.O."/>
            <person name="Lalanne C."/>
            <person name="Gautier V."/>
            <person name="Ament-Velasquez S.L."/>
            <person name="Kruys A."/>
            <person name="Hutchinson M.I."/>
            <person name="Powell A.J."/>
            <person name="Barry K."/>
            <person name="Miller A.N."/>
            <person name="Grigoriev I.V."/>
            <person name="Debuchy R."/>
            <person name="Gladieux P."/>
            <person name="Hiltunen Thoren M."/>
            <person name="Johannesson H."/>
        </authorList>
    </citation>
    <scope>NUCLEOTIDE SEQUENCE [LARGE SCALE GENOMIC DNA]</scope>
    <source>
        <strain evidence="4">CBS 340.73</strain>
    </source>
</reference>
<sequence>MPNGLTMSDQRNVRKLEALLRQNDEERRAIEEELNRAKSFAQAGAVVNHGAAPGDYQVSSSRPSINDNGRSRSNTVPRSAAISMVPEVGLKVEQVQQQQPDQSRPMKRSKTTHSKMTHTASPVSTANNMMRSSSSVSTTGMTARPKPFSAKTTSGGPSAPPRDALAAGHSQHQRPVESLANIEGGMDPADFLSSMSCFEDMPSTSPSRTSPIGIPTGSGLLSPHDALQYPGNSGIPSACGSMTSGPSLETAPMSRCNSAMNDGALTNQLEMVRIQSQQSTMAHSMQGRHDSFSHFRSSFSQQPSLLRKRSADPSLPEMDDLDMPSNTFNHAYPSSAPTHSLFQQHLHPMEKSSSQLSNDSMSSNEFNEFNAAYMSHDVSMERSMSNASNRSNSQYLSARAKEALARQNVNAAKSRHLQPKPTAAEKKEAKESPSSSSSSPDDKAKDGKAVISKTKYERPKHPKVKCDQCNENPEGFRGEHELRRHTEAKHKSMVKKWVCRDPDLVGILHAETAVKPLSECKQCSQKKEYGAYYNAAAHLRRTHFKVRPARKSAAAASSSSSTTTTTASGKPVKGGAGAGAEVADEKRGGKGGGDWPPMSELKLWMVQVTVPMDQEGALLEDGNESINGLDQDDLDNELLNDAQYQQQQPSMDATNVGYDMSTAFAGVGAAFNTGSTSAMIDHASFQNLQAADLPGMPGMPDLFPIDTSMGNMSNMYASLHTGGGLPISSSGFFGHAQNNLAANMMTTLDGPGGGGHGDYTSPISSSAGATVTQGFGVGGMDHHTILPQAHPMHAASVRDDLPDMSFDLTFATASH</sequence>
<feature type="compositionally biased region" description="Low complexity" evidence="1">
    <location>
        <begin position="552"/>
        <end position="571"/>
    </location>
</feature>
<dbReference type="AlphaFoldDB" id="A0AAN6S196"/>
<feature type="region of interest" description="Disordered" evidence="1">
    <location>
        <begin position="547"/>
        <end position="596"/>
    </location>
</feature>
<evidence type="ECO:0000256" key="1">
    <source>
        <dbReference type="SAM" id="MobiDB-lite"/>
    </source>
</evidence>
<name>A0AAN6S196_9PEZI</name>